<dbReference type="PIRSF" id="PIRSF001220">
    <property type="entry name" value="L-ASNase_gatD"/>
    <property type="match status" value="1"/>
</dbReference>
<feature type="binding site" evidence="3">
    <location>
        <position position="60"/>
    </location>
    <ligand>
        <name>substrate</name>
    </ligand>
</feature>
<dbReference type="RefSeq" id="WP_074864080.1">
    <property type="nucleotide sequence ID" value="NZ_FOAS01000001.1"/>
</dbReference>
<dbReference type="GO" id="GO:0005829">
    <property type="term" value="C:cytosol"/>
    <property type="evidence" value="ECO:0007669"/>
    <property type="project" value="TreeGrafter"/>
</dbReference>
<evidence type="ECO:0000313" key="8">
    <source>
        <dbReference type="EMBL" id="SEK21552.1"/>
    </source>
</evidence>
<evidence type="ECO:0000256" key="5">
    <source>
        <dbReference type="PROSITE-ProRule" id="PRU10100"/>
    </source>
</evidence>
<reference evidence="8 9" key="1">
    <citation type="submission" date="2016-10" db="EMBL/GenBank/DDBJ databases">
        <authorList>
            <person name="de Groot N.N."/>
        </authorList>
    </citation>
    <scope>NUCLEOTIDE SEQUENCE [LARGE SCALE GENOMIC DNA]</scope>
    <source>
        <strain evidence="8 9">JCM 19513</strain>
    </source>
</reference>
<dbReference type="PANTHER" id="PTHR11707">
    <property type="entry name" value="L-ASPARAGINASE"/>
    <property type="match status" value="1"/>
</dbReference>
<proteinExistence type="inferred from homology"/>
<feature type="active site" evidence="4">
    <location>
        <position position="15"/>
    </location>
</feature>
<dbReference type="Gene3D" id="3.40.50.40">
    <property type="match status" value="1"/>
</dbReference>
<dbReference type="Proteomes" id="UP000185766">
    <property type="component" value="Unassembled WGS sequence"/>
</dbReference>
<feature type="active site" evidence="5">
    <location>
        <position position="92"/>
    </location>
</feature>
<evidence type="ECO:0000256" key="1">
    <source>
        <dbReference type="ARBA" id="ARBA00010518"/>
    </source>
</evidence>
<feature type="domain" description="L-asparaginase N-terminal" evidence="6">
    <location>
        <begin position="7"/>
        <end position="183"/>
    </location>
</feature>
<dbReference type="InterPro" id="IPR027473">
    <property type="entry name" value="L-asparaginase_C"/>
</dbReference>
<dbReference type="PROSITE" id="PS51732">
    <property type="entry name" value="ASN_GLN_ASE_3"/>
    <property type="match status" value="1"/>
</dbReference>
<dbReference type="STRING" id="1429083.GCA_001885685_02430"/>
<dbReference type="AlphaFoldDB" id="A0A1H7FAZ0"/>
<feature type="domain" description="Asparaginase/glutaminase C-terminal" evidence="7">
    <location>
        <begin position="203"/>
        <end position="312"/>
    </location>
</feature>
<dbReference type="InterPro" id="IPR027474">
    <property type="entry name" value="L-asparaginase_N"/>
</dbReference>
<accession>A0A1H7FAZ0</accession>
<protein>
    <submittedName>
        <fullName evidence="8">L-asparaginase</fullName>
    </submittedName>
</protein>
<dbReference type="Pfam" id="PF00710">
    <property type="entry name" value="Asparaginase"/>
    <property type="match status" value="1"/>
</dbReference>
<dbReference type="InterPro" id="IPR037152">
    <property type="entry name" value="L-asparaginase_N_sf"/>
</dbReference>
<dbReference type="SMART" id="SM00870">
    <property type="entry name" value="Asparaginase"/>
    <property type="match status" value="1"/>
</dbReference>
<evidence type="ECO:0000256" key="4">
    <source>
        <dbReference type="PROSITE-ProRule" id="PRU10099"/>
    </source>
</evidence>
<dbReference type="SFLD" id="SFLDS00057">
    <property type="entry name" value="Glutaminase/Asparaginase"/>
    <property type="match status" value="1"/>
</dbReference>
<sequence length="326" mass="33866">MTAAQPITILYTGGTIGMQPSADGLAPAGGFAERIRAAQQEQGVALPDWQLHELTSLLDSANMTPTQWLTLHEAVIDAVNAGSPGVLVLHGTDTLAYSAAALRLLMPDVPVPVLITGAMLPAGTPDGDAWPNLFGALNALESAKAGVQVFFNGQLMHGARVSKRSSTRFDAFAPVARPRAAKALTELPAALSWQQPRDEVALALISLYPGISAEVVSAQLNNVKGAVIECYGSGTGPADNQALLQTLHSAHRRGVLLLGISQCVEGAVNFGTYAAGSALAACGLINGGGMTREAALGKLFSLLGSRLNHKECAPLVALDWCGEMRE</sequence>
<dbReference type="InterPro" id="IPR020827">
    <property type="entry name" value="Asparaginase/glutaminase_AS1"/>
</dbReference>
<keyword evidence="9" id="KW-1185">Reference proteome</keyword>
<dbReference type="InterPro" id="IPR006034">
    <property type="entry name" value="Asparaginase/glutaminase-like"/>
</dbReference>
<dbReference type="CDD" id="cd08963">
    <property type="entry name" value="L-asparaginase_I"/>
    <property type="match status" value="1"/>
</dbReference>
<dbReference type="GO" id="GO:0004067">
    <property type="term" value="F:asparaginase activity"/>
    <property type="evidence" value="ECO:0007669"/>
    <property type="project" value="UniProtKB-UniRule"/>
</dbReference>
<dbReference type="InterPro" id="IPR027475">
    <property type="entry name" value="Asparaginase/glutaminase_AS2"/>
</dbReference>
<evidence type="ECO:0000313" key="9">
    <source>
        <dbReference type="Proteomes" id="UP000185766"/>
    </source>
</evidence>
<gene>
    <name evidence="8" type="ORF">SAMN05216214_101124</name>
</gene>
<dbReference type="PANTHER" id="PTHR11707:SF28">
    <property type="entry name" value="60 KDA LYSOPHOSPHOLIPASE"/>
    <property type="match status" value="1"/>
</dbReference>
<dbReference type="Pfam" id="PF17763">
    <property type="entry name" value="Asparaginase_C"/>
    <property type="match status" value="1"/>
</dbReference>
<dbReference type="SUPFAM" id="SSF53774">
    <property type="entry name" value="Glutaminase/Asparaginase"/>
    <property type="match status" value="1"/>
</dbReference>
<comment type="similarity">
    <text evidence="1">Belongs to the asparaginase 1 family.</text>
</comment>
<dbReference type="InterPro" id="IPR041725">
    <property type="entry name" value="L-asparaginase_I"/>
</dbReference>
<dbReference type="InterPro" id="IPR040919">
    <property type="entry name" value="Asparaginase_C"/>
</dbReference>
<name>A0A1H7FAZ0_9GAMM</name>
<dbReference type="PRINTS" id="PR00139">
    <property type="entry name" value="ASNGLNASE"/>
</dbReference>
<evidence type="ECO:0000256" key="3">
    <source>
        <dbReference type="PIRSR" id="PIRSR001220-2"/>
    </source>
</evidence>
<feature type="binding site" evidence="3">
    <location>
        <begin position="92"/>
        <end position="93"/>
    </location>
    <ligand>
        <name>substrate</name>
    </ligand>
</feature>
<dbReference type="PROSITE" id="PS00144">
    <property type="entry name" value="ASN_GLN_ASE_1"/>
    <property type="match status" value="1"/>
</dbReference>
<dbReference type="PROSITE" id="PS00917">
    <property type="entry name" value="ASN_GLN_ASE_2"/>
    <property type="match status" value="1"/>
</dbReference>
<dbReference type="GO" id="GO:0006520">
    <property type="term" value="P:amino acid metabolic process"/>
    <property type="evidence" value="ECO:0007669"/>
    <property type="project" value="InterPro"/>
</dbReference>
<evidence type="ECO:0000259" key="7">
    <source>
        <dbReference type="Pfam" id="PF17763"/>
    </source>
</evidence>
<dbReference type="EMBL" id="FOAS01000001">
    <property type="protein sequence ID" value="SEK21552.1"/>
    <property type="molecule type" value="Genomic_DNA"/>
</dbReference>
<organism evidence="8 9">
    <name type="scientific">Atopomonas hussainii</name>
    <dbReference type="NCBI Taxonomy" id="1429083"/>
    <lineage>
        <taxon>Bacteria</taxon>
        <taxon>Pseudomonadati</taxon>
        <taxon>Pseudomonadota</taxon>
        <taxon>Gammaproteobacteria</taxon>
        <taxon>Pseudomonadales</taxon>
        <taxon>Pseudomonadaceae</taxon>
        <taxon>Atopomonas</taxon>
    </lineage>
</organism>
<feature type="active site" description="O-isoaspartyl threonine intermediate" evidence="2">
    <location>
        <position position="15"/>
    </location>
</feature>
<evidence type="ECO:0000256" key="2">
    <source>
        <dbReference type="PIRSR" id="PIRSR001220-1"/>
    </source>
</evidence>
<evidence type="ECO:0000259" key="6">
    <source>
        <dbReference type="Pfam" id="PF00710"/>
    </source>
</evidence>
<dbReference type="Gene3D" id="3.40.50.1170">
    <property type="entry name" value="L-asparaginase, N-terminal domain"/>
    <property type="match status" value="1"/>
</dbReference>
<dbReference type="PIRSF" id="PIRSF500176">
    <property type="entry name" value="L_ASNase"/>
    <property type="match status" value="1"/>
</dbReference>
<dbReference type="InterPro" id="IPR036152">
    <property type="entry name" value="Asp/glu_Ase-like_sf"/>
</dbReference>